<dbReference type="RefSeq" id="WP_248551368.1">
    <property type="nucleotide sequence ID" value="NZ_JALPRK010000005.1"/>
</dbReference>
<reference evidence="2" key="1">
    <citation type="submission" date="2022-04" db="EMBL/GenBank/DDBJ databases">
        <authorList>
            <person name="Seo M.-J."/>
        </authorList>
    </citation>
    <scope>NUCLEOTIDE SEQUENCE</scope>
    <source>
        <strain evidence="2">MBLB2552</strain>
    </source>
</reference>
<keyword evidence="1" id="KW-1133">Transmembrane helix</keyword>
<organism evidence="2 3">
    <name type="scientific">Paenibacillus mellifer</name>
    <dbReference type="NCBI Taxonomy" id="2937794"/>
    <lineage>
        <taxon>Bacteria</taxon>
        <taxon>Bacillati</taxon>
        <taxon>Bacillota</taxon>
        <taxon>Bacilli</taxon>
        <taxon>Bacillales</taxon>
        <taxon>Paenibacillaceae</taxon>
        <taxon>Paenibacillus</taxon>
    </lineage>
</organism>
<sequence length="725" mass="82456">MNKWRRLFQFELRMLFGNRWLLGLPIVFGLLVFWNLERLPGREILFFQRSYTSLTLLHTMSLGLTMLLGVMTIRRDIRRTSYEWNAALPVSYMSRISAKYTAAVLYFTIFSVLAGAAFAWNSARMDVAFSITREFAVYYLLTFEVSYLVTLALAMLLAICIANRAVYLIAFCAWMFGTFFLDMFLLDRNKWYVLRTFHLNQLFVTGDADAETWGIRLIADELAASRWFVLAFALLLLTAGVLLLNRIRPTAFRRSNWVAGGLALVLAVGAFVPYLSIWGERYAELHAKLSDPGVKTVEALRDHQVETFQIERYDINLQREPDDRLKIKAALDIPAGQLTGRSELLFTLNRTFQVNRLTVSGSPVKFSHEGERLTVPLTAPLNADKTVQVEMEYAGKVMDYVAQNYTEGSYLAFVKGENVLLPGYMAWYPLPGDFPVYMKNSGGSDSLQAAVDFGGWHLPTSQFRISTSGFASKVYGNLEHMEQTGEGQVFEGKSAAVIRFYSGEFEEVSNPKLPVRLVTTPYDVKTAEKLLEAWAGEYVYFAGWVNHLDPKLDQVLMLSMNNNHSFDIENKTYYLIWLVSEVDYFADQLMNSMLLGTNEGEMNILKASEDVRPQLRALMWYMYYREYKGYTADDLKQGSGGGLLYNLFEPSEDADPDHVGLRMAAQVAGALDEGKNKQVKEVLNHFYALGLEIPNQVDAEGGPRPIPYAEWEQEWKRVMHDADAN</sequence>
<feature type="transmembrane region" description="Helical" evidence="1">
    <location>
        <begin position="135"/>
        <end position="159"/>
    </location>
</feature>
<protein>
    <submittedName>
        <fullName evidence="2">Uncharacterized protein</fullName>
    </submittedName>
</protein>
<feature type="transmembrane region" description="Helical" evidence="1">
    <location>
        <begin position="257"/>
        <end position="278"/>
    </location>
</feature>
<feature type="transmembrane region" description="Helical" evidence="1">
    <location>
        <begin position="103"/>
        <end position="123"/>
    </location>
</feature>
<proteinExistence type="predicted"/>
<keyword evidence="1" id="KW-0812">Transmembrane</keyword>
<feature type="transmembrane region" description="Helical" evidence="1">
    <location>
        <begin position="56"/>
        <end position="73"/>
    </location>
</feature>
<gene>
    <name evidence="2" type="ORF">M0651_08280</name>
</gene>
<evidence type="ECO:0000256" key="1">
    <source>
        <dbReference type="SAM" id="Phobius"/>
    </source>
</evidence>
<feature type="transmembrane region" description="Helical" evidence="1">
    <location>
        <begin position="227"/>
        <end position="245"/>
    </location>
</feature>
<feature type="transmembrane region" description="Helical" evidence="1">
    <location>
        <begin position="20"/>
        <end position="36"/>
    </location>
</feature>
<comment type="caution">
    <text evidence="2">The sequence shown here is derived from an EMBL/GenBank/DDBJ whole genome shotgun (WGS) entry which is preliminary data.</text>
</comment>
<keyword evidence="1" id="KW-0472">Membrane</keyword>
<evidence type="ECO:0000313" key="2">
    <source>
        <dbReference type="EMBL" id="MCK8487163.1"/>
    </source>
</evidence>
<feature type="transmembrane region" description="Helical" evidence="1">
    <location>
        <begin position="166"/>
        <end position="186"/>
    </location>
</feature>
<accession>A0A9X1Y0R0</accession>
<keyword evidence="3" id="KW-1185">Reference proteome</keyword>
<name>A0A9X1Y0R0_9BACL</name>
<evidence type="ECO:0000313" key="3">
    <source>
        <dbReference type="Proteomes" id="UP001139534"/>
    </source>
</evidence>
<dbReference type="Proteomes" id="UP001139534">
    <property type="component" value="Unassembled WGS sequence"/>
</dbReference>
<dbReference type="AlphaFoldDB" id="A0A9X1Y0R0"/>
<dbReference type="EMBL" id="JALPRK010000005">
    <property type="protein sequence ID" value="MCK8487163.1"/>
    <property type="molecule type" value="Genomic_DNA"/>
</dbReference>